<proteinExistence type="predicted"/>
<reference evidence="1" key="1">
    <citation type="submission" date="2021-03" db="EMBL/GenBank/DDBJ databases">
        <title>Molecular epidemiology and mechanisms of colistin and carbapenem resistance in Enterobacteriaceae from clinical isolates, the environment and porcine samples in Pretoria, South Africa.</title>
        <authorList>
            <person name="Bogoshi D."/>
            <person name="Mbelle N.M."/>
            <person name="Naidoo V."/>
            <person name="Osei Sekyere J."/>
        </authorList>
    </citation>
    <scope>NUCLEOTIDE SEQUENCE</scope>
    <source>
        <strain evidence="1">C052</strain>
    </source>
</reference>
<name>A0A939NBA4_PRORE</name>
<evidence type="ECO:0000313" key="2">
    <source>
        <dbReference type="Proteomes" id="UP000664477"/>
    </source>
</evidence>
<sequence>MELPVYQALKHSISSISLEIELKQDDIRKKSVLATTTKCTTPNCLVLLRGFLVAKWLGTKPKEYVDLQELWKERMIIIRNQFASLKGDAIQRIREDKDKLIDNYLAFLEGEFSTKFADILADLEQKVENQTQRENAIAQAKIDIDEIRFIKQELETILQF</sequence>
<organism evidence="1 2">
    <name type="scientific">Providencia rettgeri</name>
    <dbReference type="NCBI Taxonomy" id="587"/>
    <lineage>
        <taxon>Bacteria</taxon>
        <taxon>Pseudomonadati</taxon>
        <taxon>Pseudomonadota</taxon>
        <taxon>Gammaproteobacteria</taxon>
        <taxon>Enterobacterales</taxon>
        <taxon>Morganellaceae</taxon>
        <taxon>Providencia</taxon>
    </lineage>
</organism>
<comment type="caution">
    <text evidence="1">The sequence shown here is derived from an EMBL/GenBank/DDBJ whole genome shotgun (WGS) entry which is preliminary data.</text>
</comment>
<dbReference type="EMBL" id="JAGETQ010000117">
    <property type="protein sequence ID" value="MBO1916488.1"/>
    <property type="molecule type" value="Genomic_DNA"/>
</dbReference>
<evidence type="ECO:0000313" key="1">
    <source>
        <dbReference type="EMBL" id="MBO1916488.1"/>
    </source>
</evidence>
<gene>
    <name evidence="1" type="ORF">J4727_16110</name>
</gene>
<dbReference type="Proteomes" id="UP000664477">
    <property type="component" value="Unassembled WGS sequence"/>
</dbReference>
<dbReference type="AlphaFoldDB" id="A0A939NBA4"/>
<protein>
    <submittedName>
        <fullName evidence="1">Uncharacterized protein</fullName>
    </submittedName>
</protein>
<accession>A0A939NBA4</accession>